<evidence type="ECO:0000256" key="3">
    <source>
        <dbReference type="SAM" id="SignalP"/>
    </source>
</evidence>
<dbReference type="Gene3D" id="3.40.50.10320">
    <property type="entry name" value="LmbE-like"/>
    <property type="match status" value="1"/>
</dbReference>
<feature type="signal peptide" evidence="3">
    <location>
        <begin position="1"/>
        <end position="35"/>
    </location>
</feature>
<dbReference type="InterPro" id="IPR024078">
    <property type="entry name" value="LmbE-like_dom_sf"/>
</dbReference>
<proteinExistence type="predicted"/>
<dbReference type="Pfam" id="PF02585">
    <property type="entry name" value="PIG-L"/>
    <property type="match status" value="1"/>
</dbReference>
<gene>
    <name evidence="4" type="ORF">JE024_23345</name>
</gene>
<dbReference type="InterPro" id="IPR003737">
    <property type="entry name" value="GlcNAc_PI_deacetylase-related"/>
</dbReference>
<evidence type="ECO:0000313" key="4">
    <source>
        <dbReference type="EMBL" id="MBM9621617.1"/>
    </source>
</evidence>
<dbReference type="SUPFAM" id="SSF89372">
    <property type="entry name" value="Fucose-specific lectin"/>
    <property type="match status" value="1"/>
</dbReference>
<dbReference type="PANTHER" id="PTHR12993:SF11">
    <property type="entry name" value="N-ACETYLGLUCOSAMINYL-PHOSPHATIDYLINOSITOL DE-N-ACETYLASE"/>
    <property type="match status" value="1"/>
</dbReference>
<feature type="chain" id="PRO_5045442671" evidence="3">
    <location>
        <begin position="36"/>
        <end position="719"/>
    </location>
</feature>
<dbReference type="PROSITE" id="PS51257">
    <property type="entry name" value="PROKAR_LIPOPROTEIN"/>
    <property type="match status" value="1"/>
</dbReference>
<name>A0ABS2UVR8_9ACTN</name>
<keyword evidence="3" id="KW-0732">Signal</keyword>
<dbReference type="InterPro" id="IPR006311">
    <property type="entry name" value="TAT_signal"/>
</dbReference>
<protein>
    <submittedName>
        <fullName evidence="4">PIG-L family deacetylase</fullName>
    </submittedName>
</protein>
<feature type="compositionally biased region" description="Basic and acidic residues" evidence="2">
    <location>
        <begin position="257"/>
        <end position="275"/>
    </location>
</feature>
<organism evidence="4 5">
    <name type="scientific">Streptomyces zhihengii</name>
    <dbReference type="NCBI Taxonomy" id="1818004"/>
    <lineage>
        <taxon>Bacteria</taxon>
        <taxon>Bacillati</taxon>
        <taxon>Actinomycetota</taxon>
        <taxon>Actinomycetes</taxon>
        <taxon>Kitasatosporales</taxon>
        <taxon>Streptomycetaceae</taxon>
        <taxon>Streptomyces</taxon>
    </lineage>
</organism>
<dbReference type="EMBL" id="JAFEJA010000001">
    <property type="protein sequence ID" value="MBM9621617.1"/>
    <property type="molecule type" value="Genomic_DNA"/>
</dbReference>
<feature type="region of interest" description="Disordered" evidence="2">
    <location>
        <begin position="467"/>
        <end position="489"/>
    </location>
</feature>
<evidence type="ECO:0000313" key="5">
    <source>
        <dbReference type="Proteomes" id="UP000664109"/>
    </source>
</evidence>
<comment type="caution">
    <text evidence="4">The sequence shown here is derived from an EMBL/GenBank/DDBJ whole genome shotgun (WGS) entry which is preliminary data.</text>
</comment>
<evidence type="ECO:0000256" key="2">
    <source>
        <dbReference type="SAM" id="MobiDB-lite"/>
    </source>
</evidence>
<dbReference type="Proteomes" id="UP000664109">
    <property type="component" value="Unassembled WGS sequence"/>
</dbReference>
<dbReference type="PROSITE" id="PS51318">
    <property type="entry name" value="TAT"/>
    <property type="match status" value="1"/>
</dbReference>
<keyword evidence="1" id="KW-0862">Zinc</keyword>
<sequence>MARRTETHCSALSRRAVLAAVAGASAAGMMSGCVAAPRPVPSDAPGAAGGSGTPVGRVGAQPRRAFARTGEARVMQIVAHPDDDLFFMNPDVAQTIEGGVPVTSVYVTDGGSFGVNKVPGRPAPAADVPAYVSARQQGLRQAYAQMMGLPLFTPWERAAVRLPGGREAELNRLDHLGRRVDLVFLNLRMHAKAGGTAVNLTHLWKSPGVLLPTQPAPGSPVSGAFSYGHDDLVEALVALLRRYRPTLIRTLDPDPDAQVHDQRHPRGSDQRGYSDHPDHTAAALFAWRALTSWAAGPGGAAGAPAFQTEAYRGYYNQRWPHNLPPETVALKTRHLNAYGGDPSWGCGNGSGCGDYAIGSDRVLASDRGWVRSTHRRYPTAGPRAVVDADDGRTTVYAVLGTRLARWAGRPDGTPGDPEDLGGGPLAPAIAVATAADGAHLVFALRFSRLGAGVRHNLREVVMLRHGPRGEGAGETWESLGSPETEPRRTRLTGTPVAVTGADGRTHLFVRNGRKGVSTRVRDPKGTWSPWRRLPGGHVQEGLAATVDGDGRVHLFAASSGWMEHWAQRGSGGRLKKGSRRLVARPGDVPDAVTAADGSVLVGYRRVASDRVRVERLAAGRPARWSTVADRPAPGYGRVALVGGRRPEASDLRIAVGGGAFGGPEGDGTVIRAAARGTAAPVLGTPTTAVAPGGGPAVMVVLGLDGSPQVTRVREGGGSA</sequence>
<accession>A0ABS2UVR8</accession>
<dbReference type="PANTHER" id="PTHR12993">
    <property type="entry name" value="N-ACETYLGLUCOSAMINYL-PHOSPHATIDYLINOSITOL DE-N-ACETYLASE-RELATED"/>
    <property type="match status" value="1"/>
</dbReference>
<keyword evidence="5" id="KW-1185">Reference proteome</keyword>
<feature type="region of interest" description="Disordered" evidence="2">
    <location>
        <begin position="251"/>
        <end position="275"/>
    </location>
</feature>
<dbReference type="Gene3D" id="2.120.10.70">
    <property type="entry name" value="Fucose-specific lectin"/>
    <property type="match status" value="1"/>
</dbReference>
<evidence type="ECO:0000256" key="1">
    <source>
        <dbReference type="ARBA" id="ARBA00022833"/>
    </source>
</evidence>
<reference evidence="4 5" key="1">
    <citation type="journal article" date="2016" name="Arch. Microbiol.">
        <title>Streptomyces zhihengii sp. nov., isolated from rhizospheric soil of Psammosilene tunicoides.</title>
        <authorList>
            <person name="Huang M.J."/>
            <person name="Fei J.J."/>
            <person name="Salam N."/>
            <person name="Kim C.J."/>
            <person name="Hozzein W.N."/>
            <person name="Xiao M."/>
            <person name="Huang H.Q."/>
            <person name="Li W.J."/>
        </authorList>
    </citation>
    <scope>NUCLEOTIDE SEQUENCE [LARGE SCALE GENOMIC DNA]</scope>
    <source>
        <strain evidence="4 5">YIM T102</strain>
    </source>
</reference>
<dbReference type="SUPFAM" id="SSF102588">
    <property type="entry name" value="LmbE-like"/>
    <property type="match status" value="1"/>
</dbReference>